<evidence type="ECO:0000256" key="1">
    <source>
        <dbReference type="SAM" id="MobiDB-lite"/>
    </source>
</evidence>
<reference evidence="3" key="1">
    <citation type="submission" date="2019-06" db="EMBL/GenBank/DDBJ databases">
        <authorList>
            <consortium name="Wellcome Sanger Institute Data Sharing"/>
        </authorList>
    </citation>
    <scope>NUCLEOTIDE SEQUENCE [LARGE SCALE GENOMIC DNA]</scope>
</reference>
<feature type="compositionally biased region" description="Acidic residues" evidence="1">
    <location>
        <begin position="58"/>
        <end position="68"/>
    </location>
</feature>
<dbReference type="Pfam" id="PF13843">
    <property type="entry name" value="DDE_Tnp_1_7"/>
    <property type="match status" value="1"/>
</dbReference>
<evidence type="ECO:0000259" key="2">
    <source>
        <dbReference type="Pfam" id="PF13843"/>
    </source>
</evidence>
<dbReference type="PANTHER" id="PTHR46599:SF3">
    <property type="entry name" value="PIGGYBAC TRANSPOSABLE ELEMENT-DERIVED PROTEIN 4"/>
    <property type="match status" value="1"/>
</dbReference>
<feature type="region of interest" description="Disordered" evidence="1">
    <location>
        <begin position="523"/>
        <end position="550"/>
    </location>
</feature>
<evidence type="ECO:0000313" key="4">
    <source>
        <dbReference type="Proteomes" id="UP000472267"/>
    </source>
</evidence>
<dbReference type="PANTHER" id="PTHR46599">
    <property type="entry name" value="PIGGYBAC TRANSPOSABLE ELEMENT-DERIVED PROTEIN 4"/>
    <property type="match status" value="1"/>
</dbReference>
<accession>A0A672FCW1</accession>
<feature type="compositionally biased region" description="Polar residues" evidence="1">
    <location>
        <begin position="13"/>
        <end position="25"/>
    </location>
</feature>
<dbReference type="InterPro" id="IPR029526">
    <property type="entry name" value="PGBD"/>
</dbReference>
<dbReference type="OMA" id="TTVHPVY"/>
<dbReference type="Proteomes" id="UP000472267">
    <property type="component" value="Chromosome 3"/>
</dbReference>
<organism evidence="3 4">
    <name type="scientific">Salarias fasciatus</name>
    <name type="common">Jewelled blenny</name>
    <name type="synonym">Blennius fasciatus</name>
    <dbReference type="NCBI Taxonomy" id="181472"/>
    <lineage>
        <taxon>Eukaryota</taxon>
        <taxon>Metazoa</taxon>
        <taxon>Chordata</taxon>
        <taxon>Craniata</taxon>
        <taxon>Vertebrata</taxon>
        <taxon>Euteleostomi</taxon>
        <taxon>Actinopterygii</taxon>
        <taxon>Neopterygii</taxon>
        <taxon>Teleostei</taxon>
        <taxon>Neoteleostei</taxon>
        <taxon>Acanthomorphata</taxon>
        <taxon>Ovalentaria</taxon>
        <taxon>Blenniimorphae</taxon>
        <taxon>Blenniiformes</taxon>
        <taxon>Blennioidei</taxon>
        <taxon>Blenniidae</taxon>
        <taxon>Salariinae</taxon>
        <taxon>Salarias</taxon>
    </lineage>
</organism>
<reference evidence="3" key="2">
    <citation type="submission" date="2025-05" db="UniProtKB">
        <authorList>
            <consortium name="Ensembl"/>
        </authorList>
    </citation>
    <scope>IDENTIFICATION</scope>
</reference>
<proteinExistence type="predicted"/>
<dbReference type="Ensembl" id="ENSSFAT00005003754.1">
    <property type="protein sequence ID" value="ENSSFAP00005003502.1"/>
    <property type="gene ID" value="ENSSFAG00005002365.1"/>
</dbReference>
<dbReference type="Proteomes" id="UP000472267">
    <property type="component" value="Chromosome 22"/>
</dbReference>
<evidence type="ECO:0000313" key="3">
    <source>
        <dbReference type="Ensembl" id="ENSSFAP00005003502.1"/>
    </source>
</evidence>
<feature type="compositionally biased region" description="Basic and acidic residues" evidence="1">
    <location>
        <begin position="35"/>
        <end position="44"/>
    </location>
</feature>
<feature type="domain" description="PiggyBac transposable element-derived protein" evidence="2">
    <location>
        <begin position="122"/>
        <end position="492"/>
    </location>
</feature>
<dbReference type="Ensembl" id="ENSSFAT00005043591.1">
    <property type="protein sequence ID" value="ENSSFAP00005042061.1"/>
    <property type="gene ID" value="ENSSFAG00005020889.1"/>
</dbReference>
<feature type="region of interest" description="Disordered" evidence="1">
    <location>
        <begin position="1"/>
        <end position="119"/>
    </location>
</feature>
<keyword evidence="4" id="KW-1185">Reference proteome</keyword>
<protein>
    <recommendedName>
        <fullName evidence="2">PiggyBac transposable element-derived protein domain-containing protein</fullName>
    </recommendedName>
</protein>
<name>A0A672FCW1_SALFA</name>
<feature type="compositionally biased region" description="Low complexity" evidence="1">
    <location>
        <begin position="74"/>
        <end position="85"/>
    </location>
</feature>
<dbReference type="AlphaFoldDB" id="A0A672FCW1"/>
<sequence length="598" mass="68160">MSFFSHFRGNSGEGSSSQVLHSGSRLQGHVSGGSRSEENPDLRRSARVPKPQRRLIEEQGDGDGEEENEARCEASSPASSQSPHSLGAWRSVEDPDVAPPQLRFAPRRTPGVQPPLNTGSPTPLSIFSNFFDSEVLRLLCHNTNLNAARHLARGRKFKWTDINTEELKKFIGLLLYMGVVNFPKLTDLWRKHNIFEVTFPSTVMSRDRFKNILSCFHISDPAEDARNELARGTEDFDPLHRVQPLLNMVRTRCMAVYHPRQHIAVDERMVATKARLSFKQYMKDKPTKWGLKFFVLADNNGYTVDFQLYSGKSKPSEKGLSFDVVASLVSRAYLGAGYIVYCDNFYTSPLLFRHLGQLGFGACGTYRQGRVGVPKTEENALTKHSPRGTIRWLRDRDLLYVKWMDTREVSMCTNVHGVFSGETVMRWRKKEDATYEKVPIPRPTAVGEYNRYMGGVDTSDQMLGTNSVHRKTRRWYMTVFQHLLDIAVTNSYIMAKELSTIRHERPLSRQDFQEELASNLLGVPLKSRPPKPKVSAQHFPVPTSTGLSKDKKASMGRRQCVLCKRSTPWQCEECRVGLCLQLDRNCFRMYHKSDEPEQ</sequence>